<dbReference type="Gramene" id="CDP18928">
    <property type="protein sequence ID" value="CDP18928"/>
    <property type="gene ID" value="GSCOC_T00011302001"/>
</dbReference>
<dbReference type="STRING" id="49390.A0A068VGW8"/>
<gene>
    <name evidence="1" type="ORF">GSCOC_T00011302001</name>
</gene>
<protein>
    <submittedName>
        <fullName evidence="1">Uncharacterized protein</fullName>
    </submittedName>
</protein>
<dbReference type="InParanoid" id="A0A068VGW8"/>
<evidence type="ECO:0000313" key="2">
    <source>
        <dbReference type="Proteomes" id="UP000295252"/>
    </source>
</evidence>
<dbReference type="AlphaFoldDB" id="A0A068VGW8"/>
<proteinExistence type="predicted"/>
<sequence length="124" mass="14272">MNMVNNIDSLHRNLSNNSFRPSQAPAWFSTLKSLTTLTLENGPLQGQVPPTTFYSTQFRIHQDITLDGESSMHKFNRKHILLSATETICNKLFNQPQVLYRLLQNPKLRKLCNFLSKSTFIYAV</sequence>
<evidence type="ECO:0000313" key="1">
    <source>
        <dbReference type="EMBL" id="CDP18928.1"/>
    </source>
</evidence>
<reference evidence="2" key="1">
    <citation type="journal article" date="2014" name="Science">
        <title>The coffee genome provides insight into the convergent evolution of caffeine biosynthesis.</title>
        <authorList>
            <person name="Denoeud F."/>
            <person name="Carretero-Paulet L."/>
            <person name="Dereeper A."/>
            <person name="Droc G."/>
            <person name="Guyot R."/>
            <person name="Pietrella M."/>
            <person name="Zheng C."/>
            <person name="Alberti A."/>
            <person name="Anthony F."/>
            <person name="Aprea G."/>
            <person name="Aury J.M."/>
            <person name="Bento P."/>
            <person name="Bernard M."/>
            <person name="Bocs S."/>
            <person name="Campa C."/>
            <person name="Cenci A."/>
            <person name="Combes M.C."/>
            <person name="Crouzillat D."/>
            <person name="Da Silva C."/>
            <person name="Daddiego L."/>
            <person name="De Bellis F."/>
            <person name="Dussert S."/>
            <person name="Garsmeur O."/>
            <person name="Gayraud T."/>
            <person name="Guignon V."/>
            <person name="Jahn K."/>
            <person name="Jamilloux V."/>
            <person name="Joet T."/>
            <person name="Labadie K."/>
            <person name="Lan T."/>
            <person name="Leclercq J."/>
            <person name="Lepelley M."/>
            <person name="Leroy T."/>
            <person name="Li L.T."/>
            <person name="Librado P."/>
            <person name="Lopez L."/>
            <person name="Munoz A."/>
            <person name="Noel B."/>
            <person name="Pallavicini A."/>
            <person name="Perrotta G."/>
            <person name="Poncet V."/>
            <person name="Pot D."/>
            <person name="Priyono X."/>
            <person name="Rigoreau M."/>
            <person name="Rouard M."/>
            <person name="Rozas J."/>
            <person name="Tranchant-Dubreuil C."/>
            <person name="VanBuren R."/>
            <person name="Zhang Q."/>
            <person name="Andrade A.C."/>
            <person name="Argout X."/>
            <person name="Bertrand B."/>
            <person name="de Kochko A."/>
            <person name="Graziosi G."/>
            <person name="Henry R.J."/>
            <person name="Jayarama X."/>
            <person name="Ming R."/>
            <person name="Nagai C."/>
            <person name="Rounsley S."/>
            <person name="Sankoff D."/>
            <person name="Giuliano G."/>
            <person name="Albert V.A."/>
            <person name="Wincker P."/>
            <person name="Lashermes P."/>
        </authorList>
    </citation>
    <scope>NUCLEOTIDE SEQUENCE [LARGE SCALE GENOMIC DNA]</scope>
    <source>
        <strain evidence="2">cv. DH200-94</strain>
    </source>
</reference>
<dbReference type="Proteomes" id="UP000295252">
    <property type="component" value="Chromosome XI"/>
</dbReference>
<organism evidence="1 2">
    <name type="scientific">Coffea canephora</name>
    <name type="common">Robusta coffee</name>
    <dbReference type="NCBI Taxonomy" id="49390"/>
    <lineage>
        <taxon>Eukaryota</taxon>
        <taxon>Viridiplantae</taxon>
        <taxon>Streptophyta</taxon>
        <taxon>Embryophyta</taxon>
        <taxon>Tracheophyta</taxon>
        <taxon>Spermatophyta</taxon>
        <taxon>Magnoliopsida</taxon>
        <taxon>eudicotyledons</taxon>
        <taxon>Gunneridae</taxon>
        <taxon>Pentapetalae</taxon>
        <taxon>asterids</taxon>
        <taxon>lamiids</taxon>
        <taxon>Gentianales</taxon>
        <taxon>Rubiaceae</taxon>
        <taxon>Ixoroideae</taxon>
        <taxon>Gardenieae complex</taxon>
        <taxon>Bertiereae - Coffeeae clade</taxon>
        <taxon>Coffeeae</taxon>
        <taxon>Coffea</taxon>
    </lineage>
</organism>
<name>A0A068VGW8_COFCA</name>
<dbReference type="EMBL" id="HG739391">
    <property type="protein sequence ID" value="CDP18928.1"/>
    <property type="molecule type" value="Genomic_DNA"/>
</dbReference>
<keyword evidence="2" id="KW-1185">Reference proteome</keyword>
<accession>A0A068VGW8</accession>